<feature type="compositionally biased region" description="Basic and acidic residues" evidence="4">
    <location>
        <begin position="471"/>
        <end position="482"/>
    </location>
</feature>
<dbReference type="Pfam" id="PF02854">
    <property type="entry name" value="MIF4G"/>
    <property type="match status" value="1"/>
</dbReference>
<dbReference type="Gene3D" id="1.25.40.180">
    <property type="match status" value="1"/>
</dbReference>
<protein>
    <recommendedName>
        <fullName evidence="5">MIF4G domain-containing protein</fullName>
    </recommendedName>
</protein>
<dbReference type="SMART" id="SM00543">
    <property type="entry name" value="MIF4G"/>
    <property type="match status" value="1"/>
</dbReference>
<evidence type="ECO:0000313" key="7">
    <source>
        <dbReference type="Proteomes" id="UP001189429"/>
    </source>
</evidence>
<feature type="compositionally biased region" description="Low complexity" evidence="4">
    <location>
        <begin position="410"/>
        <end position="470"/>
    </location>
</feature>
<feature type="compositionally biased region" description="Low complexity" evidence="4">
    <location>
        <begin position="344"/>
        <end position="358"/>
    </location>
</feature>
<evidence type="ECO:0000256" key="1">
    <source>
        <dbReference type="ARBA" id="ARBA00005775"/>
    </source>
</evidence>
<gene>
    <name evidence="6" type="ORF">PCOR1329_LOCUS36037</name>
</gene>
<feature type="compositionally biased region" description="Basic and acidic residues" evidence="4">
    <location>
        <begin position="760"/>
        <end position="790"/>
    </location>
</feature>
<feature type="region of interest" description="Disordered" evidence="4">
    <location>
        <begin position="123"/>
        <end position="155"/>
    </location>
</feature>
<evidence type="ECO:0000256" key="3">
    <source>
        <dbReference type="ARBA" id="ARBA00022917"/>
    </source>
</evidence>
<reference evidence="6" key="1">
    <citation type="submission" date="2023-10" db="EMBL/GenBank/DDBJ databases">
        <authorList>
            <person name="Chen Y."/>
            <person name="Shah S."/>
            <person name="Dougan E. K."/>
            <person name="Thang M."/>
            <person name="Chan C."/>
        </authorList>
    </citation>
    <scope>NUCLEOTIDE SEQUENCE [LARGE SCALE GENOMIC DNA]</scope>
</reference>
<feature type="compositionally biased region" description="Low complexity" evidence="4">
    <location>
        <begin position="573"/>
        <end position="585"/>
    </location>
</feature>
<feature type="compositionally biased region" description="Basic and acidic residues" evidence="4">
    <location>
        <begin position="624"/>
        <end position="669"/>
    </location>
</feature>
<keyword evidence="7" id="KW-1185">Reference proteome</keyword>
<feature type="compositionally biased region" description="Polar residues" evidence="4">
    <location>
        <begin position="750"/>
        <end position="759"/>
    </location>
</feature>
<feature type="compositionally biased region" description="Low complexity" evidence="4">
    <location>
        <begin position="123"/>
        <end position="149"/>
    </location>
</feature>
<feature type="compositionally biased region" description="Low complexity" evidence="4">
    <location>
        <begin position="513"/>
        <end position="523"/>
    </location>
</feature>
<feature type="compositionally biased region" description="Acidic residues" evidence="4">
    <location>
        <begin position="670"/>
        <end position="692"/>
    </location>
</feature>
<proteinExistence type="inferred from homology"/>
<dbReference type="Proteomes" id="UP001189429">
    <property type="component" value="Unassembled WGS sequence"/>
</dbReference>
<feature type="region of interest" description="Disordered" evidence="4">
    <location>
        <begin position="607"/>
        <end position="791"/>
    </location>
</feature>
<sequence length="1117" mass="118286">MFMHSHCSSMKAVSGRSFISPGSRPADCWPGRMTEQWGYGQQMMGMQAGGAQMMAMPAGSQQMMMQGGGGQYVVCMMPMQYVAGQGGVQGQQYAFQQEGGMQQVWMQPQMPLQAASAGGAVSAAGGRQGASFRPSAQPAQGSGAAASGGKEFDPSAASFVPAAQMQQHAQQEAVGGSPGSFQMSAGATAFVLPAETRAQQGMASGRYQGGSAAAAGWGLQHPQGSAGQAQFAAIPAPRPNAADARGWTRTPQAAAPAPIFRKAEADAAPADAGSPLHKSTDGKAYVPPHLRNRPAPTGTPDGARKEDPRQYAAKKEEPKKKEEEEEPKALAAAEFPSLMSAVTPKKGGWPAAKKGGMAAKEEVAEAAQPEEKPEEKEEPVLKGSAWGKSAAKQREEAAKKRREEEEARAAQEAAARAAAELEQPALPKAGEPSRAPARPAEAAGPAGLLPSADAQPAEAAPQEAAAVAAAEEARPEHGDAARAGEVAAEAARAPEAEARRRAAEAKGDGKGVELAAEEAANADTNDEGGETTNDEASRPETDVSVPDTGAESPCKEEAKAEEATFAEPPPAEAAPAEEPAAADEAAAGAALGGIFASKGKKKLKNLAAPRPAAGDGAAQAAEEAAERARLEEEAAARERRRAEEAAAERLREEEEAKERARAQEAKDLERDDEDRETEEGTEDMEAATDEVEAASADAEAASEEGEEHASPHAELLAFRACGGAAGPPEEVATLSAKEDPTGWRPEDTPSGASKATTWRRSAEDGRRGDRDRDRKGGGKSSGKDWERAPRETLSALSNKAEHAYKRNTAELDREAELTRLAKSLLNKICPDNCSVIASRIMTEAMVKTEDELKIVIHLIFQKALTEPHYCETYVELVHALKGEMPEFPNPDGGKPLTFKAALLNVTQEEYESMTANTMQPTDEEKATKDPEELQFIMAGKKKKLLANMKFIGHLYLKELLGGKVISSVASELLKIDGSGLPEEHVVECVCELISAIGYTLENSKFQSTLVQVCSRLKDLKGQKNKAGKDILSKRIQFQIQDLLDMRGQGWAKKTFKAAAKTKEEIRADAEREERMKEKGKDVPTAEYVIAGKKSSSAVSGPAVESGDWDVVRTKSRR</sequence>
<dbReference type="PANTHER" id="PTHR23253:SF9">
    <property type="entry name" value="EUKARYOTIC TRANSLATION INITIATION FACTOR 4 GAMMA 2"/>
    <property type="match status" value="1"/>
</dbReference>
<evidence type="ECO:0000256" key="2">
    <source>
        <dbReference type="ARBA" id="ARBA00022540"/>
    </source>
</evidence>
<feature type="domain" description="MIF4G" evidence="5">
    <location>
        <begin position="818"/>
        <end position="1049"/>
    </location>
</feature>
<dbReference type="InterPro" id="IPR016024">
    <property type="entry name" value="ARM-type_fold"/>
</dbReference>
<feature type="compositionally biased region" description="Basic and acidic residues" evidence="4">
    <location>
        <begin position="392"/>
        <end position="409"/>
    </location>
</feature>
<feature type="compositionally biased region" description="Basic and acidic residues" evidence="4">
    <location>
        <begin position="553"/>
        <end position="562"/>
    </location>
</feature>
<keyword evidence="2" id="KW-0396">Initiation factor</keyword>
<evidence type="ECO:0000313" key="6">
    <source>
        <dbReference type="EMBL" id="CAK0840644.1"/>
    </source>
</evidence>
<accession>A0ABN9T6E7</accession>
<comment type="similarity">
    <text evidence="1">Belongs to the eukaryotic initiation factor 4G family.</text>
</comment>
<dbReference type="EMBL" id="CAUYUJ010014393">
    <property type="protein sequence ID" value="CAK0840644.1"/>
    <property type="molecule type" value="Genomic_DNA"/>
</dbReference>
<feature type="compositionally biased region" description="Basic and acidic residues" evidence="4">
    <location>
        <begin position="302"/>
        <end position="322"/>
    </location>
</feature>
<dbReference type="InterPro" id="IPR003890">
    <property type="entry name" value="MIF4G-like_typ-3"/>
</dbReference>
<keyword evidence="3" id="KW-0648">Protein biosynthesis</keyword>
<name>A0ABN9T6E7_9DINO</name>
<feature type="compositionally biased region" description="Basic and acidic residues" evidence="4">
    <location>
        <begin position="359"/>
        <end position="380"/>
    </location>
</feature>
<feature type="compositionally biased region" description="Low complexity" evidence="4">
    <location>
        <begin position="607"/>
        <end position="622"/>
    </location>
</feature>
<feature type="compositionally biased region" description="Acidic residues" evidence="4">
    <location>
        <begin position="524"/>
        <end position="533"/>
    </location>
</feature>
<feature type="compositionally biased region" description="Basic and acidic residues" evidence="4">
    <location>
        <begin position="492"/>
        <end position="511"/>
    </location>
</feature>
<organism evidence="6 7">
    <name type="scientific">Prorocentrum cordatum</name>
    <dbReference type="NCBI Taxonomy" id="2364126"/>
    <lineage>
        <taxon>Eukaryota</taxon>
        <taxon>Sar</taxon>
        <taxon>Alveolata</taxon>
        <taxon>Dinophyceae</taxon>
        <taxon>Prorocentrales</taxon>
        <taxon>Prorocentraceae</taxon>
        <taxon>Prorocentrum</taxon>
    </lineage>
</organism>
<feature type="region of interest" description="Disordered" evidence="4">
    <location>
        <begin position="1097"/>
        <end position="1117"/>
    </location>
</feature>
<comment type="caution">
    <text evidence="6">The sequence shown here is derived from an EMBL/GenBank/DDBJ whole genome shotgun (WGS) entry which is preliminary data.</text>
</comment>
<feature type="compositionally biased region" description="Basic and acidic residues" evidence="4">
    <location>
        <begin position="736"/>
        <end position="747"/>
    </location>
</feature>
<feature type="region of interest" description="Disordered" evidence="4">
    <location>
        <begin position="264"/>
        <end position="585"/>
    </location>
</feature>
<dbReference type="PANTHER" id="PTHR23253">
    <property type="entry name" value="EUKARYOTIC TRANSLATION INITIATION FACTOR 4 GAMMA"/>
    <property type="match status" value="1"/>
</dbReference>
<dbReference type="SUPFAM" id="SSF48371">
    <property type="entry name" value="ARM repeat"/>
    <property type="match status" value="1"/>
</dbReference>
<evidence type="ECO:0000256" key="4">
    <source>
        <dbReference type="SAM" id="MobiDB-lite"/>
    </source>
</evidence>
<evidence type="ECO:0000259" key="5">
    <source>
        <dbReference type="SMART" id="SM00543"/>
    </source>
</evidence>